<dbReference type="AlphaFoldDB" id="A0A379FCZ1"/>
<proteinExistence type="predicted"/>
<sequence length="72" mass="8211">MKSFNDEIYWILSAAEPVGINTSDTVEKILNVAKNHYQNGNESEKKAVIDKIESLKKEPLITFPENYLQIIS</sequence>
<protein>
    <submittedName>
        <fullName evidence="1">Uncharacterized protein</fullName>
    </submittedName>
</protein>
<evidence type="ECO:0000313" key="1">
    <source>
        <dbReference type="EMBL" id="SUC17362.1"/>
    </source>
</evidence>
<dbReference type="EMBL" id="UGTW01000001">
    <property type="protein sequence ID" value="SUC17362.1"/>
    <property type="molecule type" value="Genomic_DNA"/>
</dbReference>
<gene>
    <name evidence="1" type="ORF">NCTC10376_03305</name>
</gene>
<organism evidence="1 2">
    <name type="scientific">Proteus vulgaris</name>
    <dbReference type="NCBI Taxonomy" id="585"/>
    <lineage>
        <taxon>Bacteria</taxon>
        <taxon>Pseudomonadati</taxon>
        <taxon>Pseudomonadota</taxon>
        <taxon>Gammaproteobacteria</taxon>
        <taxon>Enterobacterales</taxon>
        <taxon>Morganellaceae</taxon>
        <taxon>Proteus</taxon>
    </lineage>
</organism>
<name>A0A379FCZ1_PROVU</name>
<dbReference type="RefSeq" id="WP_109829196.1">
    <property type="nucleotide sequence ID" value="NZ_JADSTZ010000001.1"/>
</dbReference>
<accession>A0A379FCZ1</accession>
<evidence type="ECO:0000313" key="2">
    <source>
        <dbReference type="Proteomes" id="UP000254331"/>
    </source>
</evidence>
<reference evidence="1 2" key="1">
    <citation type="submission" date="2018-06" db="EMBL/GenBank/DDBJ databases">
        <authorList>
            <consortium name="Pathogen Informatics"/>
            <person name="Doyle S."/>
        </authorList>
    </citation>
    <scope>NUCLEOTIDE SEQUENCE [LARGE SCALE GENOMIC DNA]</scope>
    <source>
        <strain evidence="1 2">NCTC10376</strain>
    </source>
</reference>
<dbReference type="Proteomes" id="UP000254331">
    <property type="component" value="Unassembled WGS sequence"/>
</dbReference>